<evidence type="ECO:0000313" key="2">
    <source>
        <dbReference type="Proteomes" id="UP000642070"/>
    </source>
</evidence>
<name>A0A917U2F4_9ACTN</name>
<sequence length="99" mass="10553">MTHDVADPYELARRIKDTADELAQVLATDVRIDPARVIVPLMVALAFLRAGTDELALASMSVDEEAAAAARRAGQALQEAQEELGIVLTRLPQDEAGGV</sequence>
<comment type="caution">
    <text evidence="1">The sequence shown here is derived from an EMBL/GenBank/DDBJ whole genome shotgun (WGS) entry which is preliminary data.</text>
</comment>
<protein>
    <submittedName>
        <fullName evidence="1">Uncharacterized protein</fullName>
    </submittedName>
</protein>
<reference evidence="1" key="1">
    <citation type="journal article" date="2014" name="Int. J. Syst. Evol. Microbiol.">
        <title>Complete genome sequence of Corynebacterium casei LMG S-19264T (=DSM 44701T), isolated from a smear-ripened cheese.</title>
        <authorList>
            <consortium name="US DOE Joint Genome Institute (JGI-PGF)"/>
            <person name="Walter F."/>
            <person name="Albersmeier A."/>
            <person name="Kalinowski J."/>
            <person name="Ruckert C."/>
        </authorList>
    </citation>
    <scope>NUCLEOTIDE SEQUENCE</scope>
    <source>
        <strain evidence="1">JCM 19831</strain>
    </source>
</reference>
<organism evidence="1 2">
    <name type="scientific">Dactylosporangium sucinum</name>
    <dbReference type="NCBI Taxonomy" id="1424081"/>
    <lineage>
        <taxon>Bacteria</taxon>
        <taxon>Bacillati</taxon>
        <taxon>Actinomycetota</taxon>
        <taxon>Actinomycetes</taxon>
        <taxon>Micromonosporales</taxon>
        <taxon>Micromonosporaceae</taxon>
        <taxon>Dactylosporangium</taxon>
    </lineage>
</organism>
<reference evidence="1" key="2">
    <citation type="submission" date="2020-09" db="EMBL/GenBank/DDBJ databases">
        <authorList>
            <person name="Sun Q."/>
            <person name="Ohkuma M."/>
        </authorList>
    </citation>
    <scope>NUCLEOTIDE SEQUENCE</scope>
    <source>
        <strain evidence="1">JCM 19831</strain>
    </source>
</reference>
<dbReference type="RefSeq" id="WP_190253622.1">
    <property type="nucleotide sequence ID" value="NZ_BMPI01000035.1"/>
</dbReference>
<accession>A0A917U2F4</accession>
<proteinExistence type="predicted"/>
<keyword evidence="2" id="KW-1185">Reference proteome</keyword>
<gene>
    <name evidence="1" type="ORF">GCM10007977_063100</name>
</gene>
<evidence type="ECO:0000313" key="1">
    <source>
        <dbReference type="EMBL" id="GGM52906.1"/>
    </source>
</evidence>
<dbReference type="EMBL" id="BMPI01000035">
    <property type="protein sequence ID" value="GGM52906.1"/>
    <property type="molecule type" value="Genomic_DNA"/>
</dbReference>
<dbReference type="AlphaFoldDB" id="A0A917U2F4"/>
<dbReference type="Proteomes" id="UP000642070">
    <property type="component" value="Unassembled WGS sequence"/>
</dbReference>